<feature type="transmembrane region" description="Helical" evidence="1">
    <location>
        <begin position="12"/>
        <end position="31"/>
    </location>
</feature>
<organism evidence="2 3">
    <name type="scientific">Brevibacterium luteolum</name>
    <dbReference type="NCBI Taxonomy" id="199591"/>
    <lineage>
        <taxon>Bacteria</taxon>
        <taxon>Bacillati</taxon>
        <taxon>Actinomycetota</taxon>
        <taxon>Actinomycetes</taxon>
        <taxon>Micrococcales</taxon>
        <taxon>Brevibacteriaceae</taxon>
        <taxon>Brevibacterium</taxon>
    </lineage>
</organism>
<accession>A0A849API3</accession>
<dbReference type="AlphaFoldDB" id="A0A849API3"/>
<keyword evidence="1" id="KW-0812">Transmembrane</keyword>
<evidence type="ECO:0000313" key="2">
    <source>
        <dbReference type="EMBL" id="NNG77850.1"/>
    </source>
</evidence>
<name>A0A849API3_9MICO</name>
<sequence length="149" mass="15937">MTPFHQIIGLTRIGKVAQGVAHVVIGLTWLLTDSASRTAGIEWVEFITPHMIGWAWLITGVVAATIGLQPRRTRRLSETGFGLLMLTPTVVALYFLFGWVGHLIPSVEGGAPTGITTAASYAALAVSAGLMSRVTLICHRVLSKWGGDE</sequence>
<dbReference type="EMBL" id="JABEMC010000001">
    <property type="protein sequence ID" value="NNG77850.1"/>
    <property type="molecule type" value="Genomic_DNA"/>
</dbReference>
<keyword evidence="1" id="KW-1133">Transmembrane helix</keyword>
<dbReference type="RefSeq" id="WP_170273085.1">
    <property type="nucleotide sequence ID" value="NZ_BAAAKH010000002.1"/>
</dbReference>
<keyword evidence="1" id="KW-0472">Membrane</keyword>
<reference evidence="2 3" key="1">
    <citation type="submission" date="2020-05" db="EMBL/GenBank/DDBJ databases">
        <title>MicrobeNet Type strains.</title>
        <authorList>
            <person name="Nicholson A.C."/>
        </authorList>
    </citation>
    <scope>NUCLEOTIDE SEQUENCE [LARGE SCALE GENOMIC DNA]</scope>
    <source>
        <strain evidence="2 3">CCUG 46604</strain>
    </source>
</reference>
<protein>
    <submittedName>
        <fullName evidence="2">Uncharacterized protein</fullName>
    </submittedName>
</protein>
<evidence type="ECO:0000313" key="3">
    <source>
        <dbReference type="Proteomes" id="UP000549517"/>
    </source>
</evidence>
<evidence type="ECO:0000256" key="1">
    <source>
        <dbReference type="SAM" id="Phobius"/>
    </source>
</evidence>
<dbReference type="Proteomes" id="UP000549517">
    <property type="component" value="Unassembled WGS sequence"/>
</dbReference>
<feature type="transmembrane region" description="Helical" evidence="1">
    <location>
        <begin position="80"/>
        <end position="101"/>
    </location>
</feature>
<comment type="caution">
    <text evidence="2">The sequence shown here is derived from an EMBL/GenBank/DDBJ whole genome shotgun (WGS) entry which is preliminary data.</text>
</comment>
<proteinExistence type="predicted"/>
<feature type="transmembrane region" description="Helical" evidence="1">
    <location>
        <begin position="51"/>
        <end position="68"/>
    </location>
</feature>
<gene>
    <name evidence="2" type="ORF">HLA91_00435</name>
</gene>
<feature type="transmembrane region" description="Helical" evidence="1">
    <location>
        <begin position="121"/>
        <end position="142"/>
    </location>
</feature>